<comment type="similarity">
    <text evidence="1">Belongs to the N(4)/N(6)-methyltransferase family.</text>
</comment>
<dbReference type="GO" id="GO:0006304">
    <property type="term" value="P:DNA modification"/>
    <property type="evidence" value="ECO:0007669"/>
    <property type="project" value="InterPro"/>
</dbReference>
<dbReference type="InterPro" id="IPR011639">
    <property type="entry name" value="MethylTrfase_TaqI-like_dom"/>
</dbReference>
<dbReference type="REBASE" id="222811">
    <property type="entry name" value="M.SyaS72ORF11800P"/>
</dbReference>
<dbReference type="InterPro" id="IPR050953">
    <property type="entry name" value="N4_N6_ade-DNA_methylase"/>
</dbReference>
<dbReference type="InterPro" id="IPR002052">
    <property type="entry name" value="DNA_methylase_N6_adenine_CS"/>
</dbReference>
<dbReference type="PANTHER" id="PTHR33841:SF5">
    <property type="entry name" value="DNA METHYLASE (MODIFICATION METHYLASE) (METHYLTRANSFERASE)-RELATED"/>
    <property type="match status" value="1"/>
</dbReference>
<dbReference type="PANTHER" id="PTHR33841">
    <property type="entry name" value="DNA METHYLTRANSFERASE YEEA-RELATED"/>
    <property type="match status" value="1"/>
</dbReference>
<dbReference type="SUPFAM" id="SSF53335">
    <property type="entry name" value="S-adenosyl-L-methionine-dependent methyltransferases"/>
    <property type="match status" value="1"/>
</dbReference>
<dbReference type="KEGG" id="sya:A6768_11800"/>
<dbReference type="GO" id="GO:0009007">
    <property type="term" value="F:site-specific DNA-methyltransferase (adenine-specific) activity"/>
    <property type="evidence" value="ECO:0007669"/>
    <property type="project" value="UniProtKB-EC"/>
</dbReference>
<dbReference type="EC" id="2.1.1.72" evidence="2"/>
<name>A0A291MZT2_SPHYA</name>
<evidence type="ECO:0000313" key="9">
    <source>
        <dbReference type="Proteomes" id="UP000219422"/>
    </source>
</evidence>
<dbReference type="GO" id="GO:0003676">
    <property type="term" value="F:nucleic acid binding"/>
    <property type="evidence" value="ECO:0007669"/>
    <property type="project" value="InterPro"/>
</dbReference>
<dbReference type="CDD" id="cd02440">
    <property type="entry name" value="AdoMet_MTases"/>
    <property type="match status" value="1"/>
</dbReference>
<proteinExistence type="inferred from homology"/>
<evidence type="ECO:0000256" key="4">
    <source>
        <dbReference type="ARBA" id="ARBA00022679"/>
    </source>
</evidence>
<dbReference type="GO" id="GO:0032259">
    <property type="term" value="P:methylation"/>
    <property type="evidence" value="ECO:0007669"/>
    <property type="project" value="UniProtKB-KW"/>
</dbReference>
<reference evidence="8 9" key="1">
    <citation type="submission" date="2017-10" db="EMBL/GenBank/DDBJ databases">
        <title>Sphingobium yanoikuyae S72.</title>
        <authorList>
            <person name="Sanchez E."/>
            <person name="Bustos P."/>
            <person name="Mendoza P."/>
            <person name="Guo X."/>
            <person name="Mendoza A."/>
        </authorList>
    </citation>
    <scope>NUCLEOTIDE SEQUENCE [LARGE SCALE GENOMIC DNA]</scope>
    <source>
        <strain evidence="8 9">S72</strain>
    </source>
</reference>
<evidence type="ECO:0000256" key="5">
    <source>
        <dbReference type="ARBA" id="ARBA00022691"/>
    </source>
</evidence>
<dbReference type="PRINTS" id="PR00507">
    <property type="entry name" value="N12N6MTFRASE"/>
</dbReference>
<dbReference type="Pfam" id="PF07669">
    <property type="entry name" value="Eco57I"/>
    <property type="match status" value="1"/>
</dbReference>
<dbReference type="AlphaFoldDB" id="A0A291MZT2"/>
<comment type="catalytic activity">
    <reaction evidence="6">
        <text>a 2'-deoxyadenosine in DNA + S-adenosyl-L-methionine = an N(6)-methyl-2'-deoxyadenosine in DNA + S-adenosyl-L-homocysteine + H(+)</text>
        <dbReference type="Rhea" id="RHEA:15197"/>
        <dbReference type="Rhea" id="RHEA-COMP:12418"/>
        <dbReference type="Rhea" id="RHEA-COMP:12419"/>
        <dbReference type="ChEBI" id="CHEBI:15378"/>
        <dbReference type="ChEBI" id="CHEBI:57856"/>
        <dbReference type="ChEBI" id="CHEBI:59789"/>
        <dbReference type="ChEBI" id="CHEBI:90615"/>
        <dbReference type="ChEBI" id="CHEBI:90616"/>
        <dbReference type="EC" id="2.1.1.72"/>
    </reaction>
</comment>
<evidence type="ECO:0000256" key="3">
    <source>
        <dbReference type="ARBA" id="ARBA00022603"/>
    </source>
</evidence>
<evidence type="ECO:0000256" key="1">
    <source>
        <dbReference type="ARBA" id="ARBA00006594"/>
    </source>
</evidence>
<accession>A0A291MZT2</accession>
<keyword evidence="4 8" id="KW-0808">Transferase</keyword>
<keyword evidence="3 8" id="KW-0489">Methyltransferase</keyword>
<dbReference type="InterPro" id="IPR029063">
    <property type="entry name" value="SAM-dependent_MTases_sf"/>
</dbReference>
<evidence type="ECO:0000259" key="7">
    <source>
        <dbReference type="Pfam" id="PF07669"/>
    </source>
</evidence>
<sequence length="590" mass="63705">MKKAAPVEMAVTLDTKRVELSRARIMARAWSETIAEARRTSQAALFTRAAMEDFAARVAPGLTLSAPFVAVRDKFDATARQLARSIGQEAAALPLLEGCHFLTSLYTTLLPGKERSALGAFYTPPALTHRLLDLAAEGGVDWSSARVLDPASGGGAFLLEAAARMRRALDGSEPAFILAQLGTRLSGFELDPHAAGLSQAALEILLSDLSAASGRTVPVFVKVCDTLEETPAAQFDLVIGNPPYGRVTLTPAQRSRYARGLYGHANLYGVFTDIALRWTRPGGVIAYLTPTSVLGGLYYTALRQLLAAEAPPVAIDFVHARRGVFEDVLQETLLALYRKGRAPERFQVHYLNVDNEREARLTKNGKVSLPEDAGAPWLAPREPAHVGLIKAAENMAARLSDWGYGVSTGPLVWNRFKPQMRGRGARGLHPLIWAEAVTADGRFIFRAEKKNHAPYFKTEAGDGWLVVDRSCVLVQRTTAKEQMRRLIAAELPQAFIDAHGGVVVENHLNMVRAIGKPKVTPAAVAAVLNSNVVDQIFRCISGSVAVSAFELESIPLPSLSAMAPIEHLVAKGATRAAIEKSLRGLYGLKA</sequence>
<protein>
    <recommendedName>
        <fullName evidence="2">site-specific DNA-methyltransferase (adenine-specific)</fullName>
        <ecNumber evidence="2">2.1.1.72</ecNumber>
    </recommendedName>
</protein>
<keyword evidence="5" id="KW-0949">S-adenosyl-L-methionine</keyword>
<dbReference type="EMBL" id="CP023741">
    <property type="protein sequence ID" value="ATI80609.1"/>
    <property type="molecule type" value="Genomic_DNA"/>
</dbReference>
<gene>
    <name evidence="8" type="ORF">A6768_11800</name>
</gene>
<organism evidence="8 9">
    <name type="scientific">Sphingobium yanoikuyae</name>
    <name type="common">Sphingomonas yanoikuyae</name>
    <dbReference type="NCBI Taxonomy" id="13690"/>
    <lineage>
        <taxon>Bacteria</taxon>
        <taxon>Pseudomonadati</taxon>
        <taxon>Pseudomonadota</taxon>
        <taxon>Alphaproteobacteria</taxon>
        <taxon>Sphingomonadales</taxon>
        <taxon>Sphingomonadaceae</taxon>
        <taxon>Sphingobium</taxon>
    </lineage>
</organism>
<dbReference type="PROSITE" id="PS00092">
    <property type="entry name" value="N6_MTASE"/>
    <property type="match status" value="1"/>
</dbReference>
<feature type="domain" description="Type II methyltransferase M.TaqI-like" evidence="7">
    <location>
        <begin position="232"/>
        <end position="316"/>
    </location>
</feature>
<dbReference type="Gene3D" id="3.40.50.150">
    <property type="entry name" value="Vaccinia Virus protein VP39"/>
    <property type="match status" value="1"/>
</dbReference>
<dbReference type="Proteomes" id="UP000219422">
    <property type="component" value="Chromosome"/>
</dbReference>
<evidence type="ECO:0000256" key="6">
    <source>
        <dbReference type="ARBA" id="ARBA00047942"/>
    </source>
</evidence>
<evidence type="ECO:0000256" key="2">
    <source>
        <dbReference type="ARBA" id="ARBA00011900"/>
    </source>
</evidence>
<evidence type="ECO:0000313" key="8">
    <source>
        <dbReference type="EMBL" id="ATI80609.1"/>
    </source>
</evidence>